<dbReference type="Pfam" id="PF11807">
    <property type="entry name" value="UstYa"/>
    <property type="match status" value="1"/>
</dbReference>
<evidence type="ECO:0000256" key="1">
    <source>
        <dbReference type="ARBA" id="ARBA00035112"/>
    </source>
</evidence>
<dbReference type="PANTHER" id="PTHR33365:SF7">
    <property type="entry name" value="TAT PATHWAY SIGNAL SEQUENCE"/>
    <property type="match status" value="1"/>
</dbReference>
<evidence type="ECO:0000313" key="4">
    <source>
        <dbReference type="Proteomes" id="UP000799436"/>
    </source>
</evidence>
<reference evidence="3" key="1">
    <citation type="journal article" date="2020" name="Stud. Mycol.">
        <title>101 Dothideomycetes genomes: a test case for predicting lifestyles and emergence of pathogens.</title>
        <authorList>
            <person name="Haridas S."/>
            <person name="Albert R."/>
            <person name="Binder M."/>
            <person name="Bloem J."/>
            <person name="Labutti K."/>
            <person name="Salamov A."/>
            <person name="Andreopoulos B."/>
            <person name="Baker S."/>
            <person name="Barry K."/>
            <person name="Bills G."/>
            <person name="Bluhm B."/>
            <person name="Cannon C."/>
            <person name="Castanera R."/>
            <person name="Culley D."/>
            <person name="Daum C."/>
            <person name="Ezra D."/>
            <person name="Gonzalez J."/>
            <person name="Henrissat B."/>
            <person name="Kuo A."/>
            <person name="Liang C."/>
            <person name="Lipzen A."/>
            <person name="Lutzoni F."/>
            <person name="Magnuson J."/>
            <person name="Mondo S."/>
            <person name="Nolan M."/>
            <person name="Ohm R."/>
            <person name="Pangilinan J."/>
            <person name="Park H.-J."/>
            <person name="Ramirez L."/>
            <person name="Alfaro M."/>
            <person name="Sun H."/>
            <person name="Tritt A."/>
            <person name="Yoshinaga Y."/>
            <person name="Zwiers L.-H."/>
            <person name="Turgeon B."/>
            <person name="Goodwin S."/>
            <person name="Spatafora J."/>
            <person name="Crous P."/>
            <person name="Grigoriev I."/>
        </authorList>
    </citation>
    <scope>NUCLEOTIDE SEQUENCE</scope>
    <source>
        <strain evidence="3">CBS 116005</strain>
    </source>
</reference>
<feature type="transmembrane region" description="Helical" evidence="2">
    <location>
        <begin position="6"/>
        <end position="25"/>
    </location>
</feature>
<name>A0A6G1L8V5_9PEZI</name>
<evidence type="ECO:0000313" key="3">
    <source>
        <dbReference type="EMBL" id="KAF2769276.1"/>
    </source>
</evidence>
<dbReference type="PANTHER" id="PTHR33365">
    <property type="entry name" value="YALI0B05434P"/>
    <property type="match status" value="1"/>
</dbReference>
<comment type="similarity">
    <text evidence="1">Belongs to the ustYa family.</text>
</comment>
<dbReference type="OrthoDB" id="3687641at2759"/>
<keyword evidence="2" id="KW-0812">Transmembrane</keyword>
<feature type="non-terminal residue" evidence="3">
    <location>
        <position position="1"/>
    </location>
</feature>
<keyword evidence="2" id="KW-1133">Transmembrane helix</keyword>
<gene>
    <name evidence="3" type="ORF">EJ03DRAFT_272513</name>
</gene>
<protein>
    <recommendedName>
        <fullName evidence="5">Tat pathway signal sequence</fullName>
    </recommendedName>
</protein>
<dbReference type="EMBL" id="ML995835">
    <property type="protein sequence ID" value="KAF2769276.1"/>
    <property type="molecule type" value="Genomic_DNA"/>
</dbReference>
<evidence type="ECO:0008006" key="5">
    <source>
        <dbReference type="Google" id="ProtNLM"/>
    </source>
</evidence>
<accession>A0A6G1L8V5</accession>
<keyword evidence="2" id="KW-0472">Membrane</keyword>
<proteinExistence type="inferred from homology"/>
<organism evidence="3 4">
    <name type="scientific">Teratosphaeria nubilosa</name>
    <dbReference type="NCBI Taxonomy" id="161662"/>
    <lineage>
        <taxon>Eukaryota</taxon>
        <taxon>Fungi</taxon>
        <taxon>Dikarya</taxon>
        <taxon>Ascomycota</taxon>
        <taxon>Pezizomycotina</taxon>
        <taxon>Dothideomycetes</taxon>
        <taxon>Dothideomycetidae</taxon>
        <taxon>Mycosphaerellales</taxon>
        <taxon>Teratosphaeriaceae</taxon>
        <taxon>Teratosphaeria</taxon>
    </lineage>
</organism>
<dbReference type="GO" id="GO:0043386">
    <property type="term" value="P:mycotoxin biosynthetic process"/>
    <property type="evidence" value="ECO:0007669"/>
    <property type="project" value="InterPro"/>
</dbReference>
<sequence>LKAGSGLFLIGLYTAVIIGATWTAMTYQQAQSRHHGNRFLPSPANDYLVWESPARNILANRMTSWTAIGTICWSVCEFSIATPASADLVLLDSNTGVPAEWMHNLGRENEGIQMPGGTYFGVMAVFHNLHCLLRYSHRALHPEYYGLDLLAGDEVARHWEHTEHCLNQLKNALMCHGDTTLLTMYWDDKMYQPVANWSSPHECINWDRFMEWVVPNSVDIHLHGELVHPKYGALMKDGKPTSLWHKSFRESGFGKLGNEFLHNRPKDTAR</sequence>
<dbReference type="Proteomes" id="UP000799436">
    <property type="component" value="Unassembled WGS sequence"/>
</dbReference>
<evidence type="ECO:0000256" key="2">
    <source>
        <dbReference type="SAM" id="Phobius"/>
    </source>
</evidence>
<keyword evidence="4" id="KW-1185">Reference proteome</keyword>
<dbReference type="InterPro" id="IPR021765">
    <property type="entry name" value="UstYa-like"/>
</dbReference>
<dbReference type="AlphaFoldDB" id="A0A6G1L8V5"/>